<dbReference type="AlphaFoldDB" id="A0A1C3WNE7"/>
<evidence type="ECO:0000313" key="1">
    <source>
        <dbReference type="EMBL" id="SCB41612.1"/>
    </source>
</evidence>
<sequence>MSDRNYAQWKQVECYMLPERRQQMDDADYPAYGASAWIWTEKDFAVDDVSLVLRHNLKATPIYLGDNLDAALTEAASFVIVSNMQVEVEASAPPSAYLAELLTPTSKASDFLANLEEAKWNEWVKRYGVKRATVVWHAQIGHFVFLHWLGVALDVLKLIPRT</sequence>
<name>A0A1C3WNE7_9HYPH</name>
<accession>A0A1C3WNE7</accession>
<reference evidence="2" key="1">
    <citation type="submission" date="2016-08" db="EMBL/GenBank/DDBJ databases">
        <authorList>
            <person name="Varghese N."/>
            <person name="Submissions Spin"/>
        </authorList>
    </citation>
    <scope>NUCLEOTIDE SEQUENCE [LARGE SCALE GENOMIC DNA]</scope>
    <source>
        <strain evidence="2">HAMBI 2975</strain>
    </source>
</reference>
<dbReference type="STRING" id="410764.GA0061103_5879"/>
<keyword evidence="2" id="KW-1185">Reference proteome</keyword>
<protein>
    <submittedName>
        <fullName evidence="1">Uncharacterized protein</fullName>
    </submittedName>
</protein>
<proteinExistence type="predicted"/>
<dbReference type="Proteomes" id="UP000199101">
    <property type="component" value="Unassembled WGS sequence"/>
</dbReference>
<gene>
    <name evidence="1" type="ORF">GA0061103_5879</name>
</gene>
<organism evidence="1 2">
    <name type="scientific">Rhizobium multihospitium</name>
    <dbReference type="NCBI Taxonomy" id="410764"/>
    <lineage>
        <taxon>Bacteria</taxon>
        <taxon>Pseudomonadati</taxon>
        <taxon>Pseudomonadota</taxon>
        <taxon>Alphaproteobacteria</taxon>
        <taxon>Hyphomicrobiales</taxon>
        <taxon>Rhizobiaceae</taxon>
        <taxon>Rhizobium/Agrobacterium group</taxon>
        <taxon>Rhizobium</taxon>
    </lineage>
</organism>
<evidence type="ECO:0000313" key="2">
    <source>
        <dbReference type="Proteomes" id="UP000199101"/>
    </source>
</evidence>
<dbReference type="EMBL" id="FMAG01000006">
    <property type="protein sequence ID" value="SCB41612.1"/>
    <property type="molecule type" value="Genomic_DNA"/>
</dbReference>